<dbReference type="InterPro" id="IPR011123">
    <property type="entry name" value="Y_Y_Y"/>
</dbReference>
<dbReference type="EC" id="2.7.13.3" evidence="2"/>
<evidence type="ECO:0000256" key="5">
    <source>
        <dbReference type="ARBA" id="ARBA00023163"/>
    </source>
</evidence>
<dbReference type="SUPFAM" id="SSF50998">
    <property type="entry name" value="Quinoprotein alcohol dehydrogenase-like"/>
    <property type="match status" value="1"/>
</dbReference>
<protein>
    <recommendedName>
        <fullName evidence="2">histidine kinase</fullName>
        <ecNumber evidence="2">2.7.13.3</ecNumber>
    </recommendedName>
</protein>
<dbReference type="Pfam" id="PF12833">
    <property type="entry name" value="HTH_18"/>
    <property type="match status" value="1"/>
</dbReference>
<dbReference type="InterPro" id="IPR004358">
    <property type="entry name" value="Sig_transdc_His_kin-like_C"/>
</dbReference>
<dbReference type="InterPro" id="IPR015943">
    <property type="entry name" value="WD40/YVTN_repeat-like_dom_sf"/>
</dbReference>
<evidence type="ECO:0000313" key="10">
    <source>
        <dbReference type="EMBL" id="MCO6024700.1"/>
    </source>
</evidence>
<gene>
    <name evidence="10" type="ORF">NG821_02390</name>
</gene>
<evidence type="ECO:0000313" key="11">
    <source>
        <dbReference type="Proteomes" id="UP001204015"/>
    </source>
</evidence>
<dbReference type="SMART" id="SM00342">
    <property type="entry name" value="HTH_ARAC"/>
    <property type="match status" value="1"/>
</dbReference>
<feature type="domain" description="Response regulatory" evidence="9">
    <location>
        <begin position="1088"/>
        <end position="1203"/>
    </location>
</feature>
<dbReference type="Gene3D" id="2.130.10.10">
    <property type="entry name" value="YVTN repeat-like/Quinoprotein amine dehydrogenase"/>
    <property type="match status" value="2"/>
</dbReference>
<keyword evidence="4" id="KW-0805">Transcription regulation</keyword>
<keyword evidence="3 6" id="KW-0597">Phosphoprotein</keyword>
<dbReference type="InterPro" id="IPR036890">
    <property type="entry name" value="HATPase_C_sf"/>
</dbReference>
<dbReference type="InterPro" id="IPR005467">
    <property type="entry name" value="His_kinase_dom"/>
</dbReference>
<dbReference type="SUPFAM" id="SSF63829">
    <property type="entry name" value="Calcium-dependent phosphotriesterase"/>
    <property type="match status" value="1"/>
</dbReference>
<evidence type="ECO:0000256" key="2">
    <source>
        <dbReference type="ARBA" id="ARBA00012438"/>
    </source>
</evidence>
<evidence type="ECO:0000259" key="7">
    <source>
        <dbReference type="PROSITE" id="PS01124"/>
    </source>
</evidence>
<dbReference type="InterPro" id="IPR009057">
    <property type="entry name" value="Homeodomain-like_sf"/>
</dbReference>
<dbReference type="CDD" id="cd00146">
    <property type="entry name" value="PKD"/>
    <property type="match status" value="1"/>
</dbReference>
<feature type="modified residue" description="4-aspartylphosphate" evidence="6">
    <location>
        <position position="1136"/>
    </location>
</feature>
<dbReference type="RefSeq" id="WP_252760059.1">
    <property type="nucleotide sequence ID" value="NZ_JAMXLY010000005.1"/>
</dbReference>
<evidence type="ECO:0000256" key="4">
    <source>
        <dbReference type="ARBA" id="ARBA00023015"/>
    </source>
</evidence>
<dbReference type="PANTHER" id="PTHR43547:SF2">
    <property type="entry name" value="HYBRID SIGNAL TRANSDUCTION HISTIDINE KINASE C"/>
    <property type="match status" value="1"/>
</dbReference>
<proteinExistence type="predicted"/>
<evidence type="ECO:0000259" key="9">
    <source>
        <dbReference type="PROSITE" id="PS50110"/>
    </source>
</evidence>
<dbReference type="Gene3D" id="3.30.565.10">
    <property type="entry name" value="Histidine kinase-like ATPase, C-terminal domain"/>
    <property type="match status" value="1"/>
</dbReference>
<feature type="domain" description="HTH araC/xylS-type" evidence="7">
    <location>
        <begin position="1237"/>
        <end position="1336"/>
    </location>
</feature>
<dbReference type="SUPFAM" id="SSF52172">
    <property type="entry name" value="CheY-like"/>
    <property type="match status" value="1"/>
</dbReference>
<dbReference type="Gene3D" id="2.60.40.10">
    <property type="entry name" value="Immunoglobulins"/>
    <property type="match status" value="1"/>
</dbReference>
<dbReference type="CDD" id="cd00075">
    <property type="entry name" value="HATPase"/>
    <property type="match status" value="1"/>
</dbReference>
<feature type="domain" description="Histidine kinase" evidence="8">
    <location>
        <begin position="821"/>
        <end position="1039"/>
    </location>
</feature>
<dbReference type="PANTHER" id="PTHR43547">
    <property type="entry name" value="TWO-COMPONENT HISTIDINE KINASE"/>
    <property type="match status" value="1"/>
</dbReference>
<evidence type="ECO:0000259" key="8">
    <source>
        <dbReference type="PROSITE" id="PS50109"/>
    </source>
</evidence>
<dbReference type="Pfam" id="PF00512">
    <property type="entry name" value="HisKA"/>
    <property type="match status" value="1"/>
</dbReference>
<dbReference type="Gene3D" id="1.10.287.130">
    <property type="match status" value="1"/>
</dbReference>
<comment type="catalytic activity">
    <reaction evidence="1">
        <text>ATP + protein L-histidine = ADP + protein N-phospho-L-histidine.</text>
        <dbReference type="EC" id="2.7.13.3"/>
    </reaction>
</comment>
<dbReference type="InterPro" id="IPR011047">
    <property type="entry name" value="Quinoprotein_ADH-like_sf"/>
</dbReference>
<dbReference type="SUPFAM" id="SSF55874">
    <property type="entry name" value="ATPase domain of HSP90 chaperone/DNA topoisomerase II/histidine kinase"/>
    <property type="match status" value="1"/>
</dbReference>
<name>A0ABT1BV83_9BACT</name>
<dbReference type="PRINTS" id="PR00344">
    <property type="entry name" value="BCTRLSENSOR"/>
</dbReference>
<dbReference type="Proteomes" id="UP001204015">
    <property type="component" value="Unassembled WGS sequence"/>
</dbReference>
<dbReference type="InterPro" id="IPR003594">
    <property type="entry name" value="HATPase_dom"/>
</dbReference>
<keyword evidence="5" id="KW-0804">Transcription</keyword>
<dbReference type="InterPro" id="IPR003661">
    <property type="entry name" value="HisK_dim/P_dom"/>
</dbReference>
<dbReference type="Pfam" id="PF07495">
    <property type="entry name" value="Y_Y_Y"/>
    <property type="match status" value="1"/>
</dbReference>
<dbReference type="Gene3D" id="1.10.10.60">
    <property type="entry name" value="Homeodomain-like"/>
    <property type="match status" value="1"/>
</dbReference>
<comment type="caution">
    <text evidence="10">The sequence shown here is derived from an EMBL/GenBank/DDBJ whole genome shotgun (WGS) entry which is preliminary data.</text>
</comment>
<dbReference type="InterPro" id="IPR011006">
    <property type="entry name" value="CheY-like_superfamily"/>
</dbReference>
<evidence type="ECO:0000256" key="6">
    <source>
        <dbReference type="PROSITE-ProRule" id="PRU00169"/>
    </source>
</evidence>
<dbReference type="SMART" id="SM00388">
    <property type="entry name" value="HisKA"/>
    <property type="match status" value="1"/>
</dbReference>
<evidence type="ECO:0000256" key="3">
    <source>
        <dbReference type="ARBA" id="ARBA00022553"/>
    </source>
</evidence>
<dbReference type="PROSITE" id="PS50110">
    <property type="entry name" value="RESPONSE_REGULATORY"/>
    <property type="match status" value="1"/>
</dbReference>
<dbReference type="PROSITE" id="PS50109">
    <property type="entry name" value="HIS_KIN"/>
    <property type="match status" value="1"/>
</dbReference>
<keyword evidence="11" id="KW-1185">Reference proteome</keyword>
<dbReference type="InterPro" id="IPR018060">
    <property type="entry name" value="HTH_AraC"/>
</dbReference>
<dbReference type="CDD" id="cd00082">
    <property type="entry name" value="HisKA"/>
    <property type="match status" value="1"/>
</dbReference>
<dbReference type="EMBL" id="JAMXLY010000005">
    <property type="protein sequence ID" value="MCO6024700.1"/>
    <property type="molecule type" value="Genomic_DNA"/>
</dbReference>
<accession>A0ABT1BV83</accession>
<dbReference type="SMART" id="SM00448">
    <property type="entry name" value="REC"/>
    <property type="match status" value="1"/>
</dbReference>
<dbReference type="Pfam" id="PF07494">
    <property type="entry name" value="Reg_prop"/>
    <property type="match status" value="3"/>
</dbReference>
<dbReference type="SUPFAM" id="SSF46689">
    <property type="entry name" value="Homeodomain-like"/>
    <property type="match status" value="2"/>
</dbReference>
<dbReference type="Pfam" id="PF02518">
    <property type="entry name" value="HATPase_c"/>
    <property type="match status" value="1"/>
</dbReference>
<dbReference type="InterPro" id="IPR011110">
    <property type="entry name" value="Reg_prop"/>
</dbReference>
<reference evidence="10 11" key="1">
    <citation type="submission" date="2022-06" db="EMBL/GenBank/DDBJ databases">
        <title>A taxonomic note on the genus Prevotella: Description of four novel genera and emended description of the genera Hallella and Xylanibacter.</title>
        <authorList>
            <person name="Hitch T.C.A."/>
        </authorList>
    </citation>
    <scope>NUCLEOTIDE SEQUENCE [LARGE SCALE GENOMIC DNA]</scope>
    <source>
        <strain evidence="10 11">DSM 100619</strain>
    </source>
</reference>
<dbReference type="InterPro" id="IPR036097">
    <property type="entry name" value="HisK_dim/P_sf"/>
</dbReference>
<evidence type="ECO:0000256" key="1">
    <source>
        <dbReference type="ARBA" id="ARBA00000085"/>
    </source>
</evidence>
<organism evidence="10 11">
    <name type="scientific">Segatella cerevisiae</name>
    <dbReference type="NCBI Taxonomy" id="2053716"/>
    <lineage>
        <taxon>Bacteria</taxon>
        <taxon>Pseudomonadati</taxon>
        <taxon>Bacteroidota</taxon>
        <taxon>Bacteroidia</taxon>
        <taxon>Bacteroidales</taxon>
        <taxon>Prevotellaceae</taxon>
        <taxon>Segatella</taxon>
    </lineage>
</organism>
<dbReference type="SUPFAM" id="SSF47384">
    <property type="entry name" value="Homodimeric domain of signal transducing histidine kinase"/>
    <property type="match status" value="1"/>
</dbReference>
<dbReference type="InterPro" id="IPR001789">
    <property type="entry name" value="Sig_transdc_resp-reg_receiver"/>
</dbReference>
<dbReference type="InterPro" id="IPR013783">
    <property type="entry name" value="Ig-like_fold"/>
</dbReference>
<dbReference type="Gene3D" id="3.40.50.2300">
    <property type="match status" value="1"/>
</dbReference>
<dbReference type="PROSITE" id="PS01124">
    <property type="entry name" value="HTH_ARAC_FAMILY_2"/>
    <property type="match status" value="1"/>
</dbReference>
<sequence>MKNKYLFILISILFLCQQRLMAQIGKLYSTDNQLVSNFVTQVFQDHDGFIWITTRNGLDIYDGYQFRTISKEAPENYGLKNNYVNCITQDRNGMIFLGTNSGIETYNGSLFHSIKMVGPDGKKIKTYITNIIQRHNGDLIASSSGYGLIRIRGGIAKSLGYPFKKFRYIEKSMEDHSGKLWIITENNGLITFKGKRIFCFFNDRQRRESVRDICEDQHGNIYAALLNYGLYRKPANSNTFTKVRQTGHLPLICLTLSHKGNLLLGTDGQGIYIYNPQKNTLQKNPYYSREIDLSRTKICSILEDRYDNLWLGMLQKGVFMQPAERIQFGYMGYRLGHDNVIGGNCVISTLIDHKKHIWIGTDKDGLYELNSHFQLIRHYTNLPLSVLTLAEDSRGHIWAGSWREGCGYIDPSSGAWHPQNLKQNGELSVFDIVPDQQGNLWFATMGKGLIRLDRKSQSILNYRMMNGADLNRHKNSIPNNYLSKLQLSRDGRRLFIASSVGICCLDLIHNSWTSTFGCNCPDYGTFSRIIREDIHGRIWVGTNEGLCCYNLKRHSLHVYTINDGLPDNGIASIEPDQSGNLWIGTNHGLSKFDPDKGRTMNFYVDNGLQSNEFSDGASCKTAEGKLMIFGGTGGITWFNPEKIRQPQWHASVKITGFIVGSEHVIAGMKSGFYQITDRPVINTDKFNLAWADNSFSIQLSTLTFDNPDHITYLYKINGEKWKRLQPGVNEITFSHLSAGTYHFLVKAINNNLESSLKSFSVVVHSAWYASLWARFIYLLLATGLIYWLISSRKHKEQARLRMQEHIHAEQLGEAKIKAFMNISHEIRTPMTLILTPLQSLMKEDKNTYRRSMYEIIRRNATRILHLINQMMDLRKIDKGLMNMQMKRTDLVAFTDDIYRLFSQEAETRNIKFTFTSDEKPMNVYIDRDNFDKILMNLLSNAFKFTSAGGNVEIILTHDEKNARITIKDDGENIPENKLETIFRRFYQNPSNSNDTLPGTGIGLDLTRSLVELHHGTIIARNNQNGEKGCKFIVTLPLGCAHLSPEELTDENNDDCHPLKVQSDNTIPERPGLNKEELFNKLSTRKRQTIVIVEDDEDIRNYLRLQLRKDFNILVCGNGKEALKVICQEIPALVISDIMMPVMDGNTLCAKIKSNINTNHIPVILLTAKSRDEDRLEGLETGADAYIVKPFNMDILKRTITNLLKEREILRNKFVGNEDRDNDLNPVNIETPDDKLLDRIMSVINKNLNNTELNVEMIANEVGISRVHLYRKMKELTNQTPHDFIRNVRLKQTACLFTKGHQNISEVMYACGFSNLTSFSTAFKNFYGMSPREYMKRHQQEGKSDTNA</sequence>
<dbReference type="Pfam" id="PF00072">
    <property type="entry name" value="Response_reg"/>
    <property type="match status" value="1"/>
</dbReference>
<dbReference type="SMART" id="SM00387">
    <property type="entry name" value="HATPase_c"/>
    <property type="match status" value="1"/>
</dbReference>
<dbReference type="CDD" id="cd17574">
    <property type="entry name" value="REC_OmpR"/>
    <property type="match status" value="1"/>
</dbReference>